<keyword evidence="3" id="KW-1185">Reference proteome</keyword>
<evidence type="ECO:0000256" key="1">
    <source>
        <dbReference type="SAM" id="Phobius"/>
    </source>
</evidence>
<proteinExistence type="predicted"/>
<organism evidence="2 3">
    <name type="scientific">Danionella cerebrum</name>
    <dbReference type="NCBI Taxonomy" id="2873325"/>
    <lineage>
        <taxon>Eukaryota</taxon>
        <taxon>Metazoa</taxon>
        <taxon>Chordata</taxon>
        <taxon>Craniata</taxon>
        <taxon>Vertebrata</taxon>
        <taxon>Euteleostomi</taxon>
        <taxon>Actinopterygii</taxon>
        <taxon>Neopterygii</taxon>
        <taxon>Teleostei</taxon>
        <taxon>Ostariophysi</taxon>
        <taxon>Cypriniformes</taxon>
        <taxon>Danionidae</taxon>
        <taxon>Danioninae</taxon>
        <taxon>Danionella</taxon>
    </lineage>
</organism>
<gene>
    <name evidence="2" type="ORF">DNTS_033911</name>
</gene>
<dbReference type="STRING" id="623744.A0A553N0H7"/>
<sequence>MSGKRNPSPHLNGFPLAHYSCFFPSLLGSISPPSLPLSGYSTPSPARVKFSKNISCSDITSDKKSAGSAWSVVCVNSRVNVEQVVSLGHGGPGGEEVNVGGLNQTKLLFSIVMYCAVWFGAVLHQVLCHTILCHTVLCCAILCSNVLCCVMRRCAL</sequence>
<dbReference type="AlphaFoldDB" id="A0A553N0H7"/>
<feature type="transmembrane region" description="Helical" evidence="1">
    <location>
        <begin position="107"/>
        <end position="123"/>
    </location>
</feature>
<evidence type="ECO:0000313" key="3">
    <source>
        <dbReference type="Proteomes" id="UP000316079"/>
    </source>
</evidence>
<keyword evidence="1" id="KW-1133">Transmembrane helix</keyword>
<reference evidence="2 3" key="1">
    <citation type="journal article" date="2019" name="Sci. Data">
        <title>Hybrid genome assembly and annotation of Danionella translucida.</title>
        <authorList>
            <person name="Kadobianskyi M."/>
            <person name="Schulze L."/>
            <person name="Schuelke M."/>
            <person name="Judkewitz B."/>
        </authorList>
    </citation>
    <scope>NUCLEOTIDE SEQUENCE [LARGE SCALE GENOMIC DNA]</scope>
    <source>
        <strain evidence="2 3">Bolton</strain>
    </source>
</reference>
<dbReference type="Proteomes" id="UP000316079">
    <property type="component" value="Unassembled WGS sequence"/>
</dbReference>
<comment type="caution">
    <text evidence="2">The sequence shown here is derived from an EMBL/GenBank/DDBJ whole genome shotgun (WGS) entry which is preliminary data.</text>
</comment>
<feature type="transmembrane region" description="Helical" evidence="1">
    <location>
        <begin position="129"/>
        <end position="150"/>
    </location>
</feature>
<dbReference type="EMBL" id="SRMA01027158">
    <property type="protein sequence ID" value="TRY58937.1"/>
    <property type="molecule type" value="Genomic_DNA"/>
</dbReference>
<keyword evidence="1" id="KW-0812">Transmembrane</keyword>
<protein>
    <submittedName>
        <fullName evidence="2">Uncharacterized protein</fullName>
    </submittedName>
</protein>
<keyword evidence="1" id="KW-0472">Membrane</keyword>
<accession>A0A553N0H7</accession>
<evidence type="ECO:0000313" key="2">
    <source>
        <dbReference type="EMBL" id="TRY58937.1"/>
    </source>
</evidence>
<name>A0A553N0H7_9TELE</name>